<proteinExistence type="predicted"/>
<accession>A0A437R235</accession>
<dbReference type="Gene3D" id="3.40.1260.10">
    <property type="entry name" value="DsrEFH-like"/>
    <property type="match status" value="1"/>
</dbReference>
<dbReference type="RefSeq" id="WP_127697829.1">
    <property type="nucleotide sequence ID" value="NZ_SACS01000003.1"/>
</dbReference>
<dbReference type="GO" id="GO:0002143">
    <property type="term" value="P:tRNA wobble position uridine thiolation"/>
    <property type="evidence" value="ECO:0007669"/>
    <property type="project" value="InterPro"/>
</dbReference>
<sequence>MILYQCTAGSPRLLSLVTKDDALLFRQDGVYQLLTAQQWPTAKLYALQQDINDRQLLCPASVQLLSDAEWVELCLEAQQVVLC</sequence>
<reference evidence="1 2" key="1">
    <citation type="submission" date="2019-01" db="EMBL/GenBank/DDBJ databases">
        <authorList>
            <person name="Chen W.-M."/>
        </authorList>
    </citation>
    <scope>NUCLEOTIDE SEQUENCE [LARGE SCALE GENOMIC DNA]</scope>
    <source>
        <strain evidence="1 2">KYPC3</strain>
    </source>
</reference>
<dbReference type="OrthoDB" id="5770719at2"/>
<dbReference type="InterPro" id="IPR007215">
    <property type="entry name" value="Sulphur_relay_TusB/DsrH"/>
</dbReference>
<protein>
    <recommendedName>
        <fullName evidence="3">Sulfurtransferase complex subunit TusB</fullName>
    </recommendedName>
</protein>
<organism evidence="1 2">
    <name type="scientific">Rheinheimera riviphila</name>
    <dbReference type="NCBI Taxonomy" id="1834037"/>
    <lineage>
        <taxon>Bacteria</taxon>
        <taxon>Pseudomonadati</taxon>
        <taxon>Pseudomonadota</taxon>
        <taxon>Gammaproteobacteria</taxon>
        <taxon>Chromatiales</taxon>
        <taxon>Chromatiaceae</taxon>
        <taxon>Rheinheimera</taxon>
    </lineage>
</organism>
<dbReference type="InterPro" id="IPR027396">
    <property type="entry name" value="DsrEFH-like"/>
</dbReference>
<dbReference type="AlphaFoldDB" id="A0A437R235"/>
<dbReference type="SUPFAM" id="SSF75169">
    <property type="entry name" value="DsrEFH-like"/>
    <property type="match status" value="1"/>
</dbReference>
<dbReference type="Proteomes" id="UP000283077">
    <property type="component" value="Unassembled WGS sequence"/>
</dbReference>
<evidence type="ECO:0000313" key="1">
    <source>
        <dbReference type="EMBL" id="RVU40818.1"/>
    </source>
</evidence>
<comment type="caution">
    <text evidence="1">The sequence shown here is derived from an EMBL/GenBank/DDBJ whole genome shotgun (WGS) entry which is preliminary data.</text>
</comment>
<name>A0A437R235_9GAMM</name>
<evidence type="ECO:0008006" key="3">
    <source>
        <dbReference type="Google" id="ProtNLM"/>
    </source>
</evidence>
<dbReference type="EMBL" id="SACS01000003">
    <property type="protein sequence ID" value="RVU40818.1"/>
    <property type="molecule type" value="Genomic_DNA"/>
</dbReference>
<gene>
    <name evidence="1" type="ORF">EOE67_04365</name>
</gene>
<dbReference type="GO" id="GO:0005737">
    <property type="term" value="C:cytoplasm"/>
    <property type="evidence" value="ECO:0007669"/>
    <property type="project" value="InterPro"/>
</dbReference>
<evidence type="ECO:0000313" key="2">
    <source>
        <dbReference type="Proteomes" id="UP000283077"/>
    </source>
</evidence>
<dbReference type="Pfam" id="PF04077">
    <property type="entry name" value="DsrH"/>
    <property type="match status" value="1"/>
</dbReference>
<keyword evidence="2" id="KW-1185">Reference proteome</keyword>